<dbReference type="CDD" id="cd02208">
    <property type="entry name" value="cupin_RmlC-like"/>
    <property type="match status" value="1"/>
</dbReference>
<dbReference type="PANTHER" id="PTHR36440:SF1">
    <property type="entry name" value="PUTATIVE (AFU_ORTHOLOGUE AFUA_8G07350)-RELATED"/>
    <property type="match status" value="1"/>
</dbReference>
<dbReference type="InterPro" id="IPR011051">
    <property type="entry name" value="RmlC_Cupin_sf"/>
</dbReference>
<dbReference type="Pfam" id="PF07883">
    <property type="entry name" value="Cupin_2"/>
    <property type="match status" value="1"/>
</dbReference>
<proteinExistence type="predicted"/>
<dbReference type="InterPro" id="IPR013096">
    <property type="entry name" value="Cupin_2"/>
</dbReference>
<reference evidence="3" key="1">
    <citation type="submission" date="2011-06" db="EMBL/GenBank/DDBJ databases">
        <title>The complete genome of chromosome of Runella slithyformis DSM 19594.</title>
        <authorList>
            <consortium name="US DOE Joint Genome Institute (JGI-PGF)"/>
            <person name="Lucas S."/>
            <person name="Han J."/>
            <person name="Lapidus A."/>
            <person name="Bruce D."/>
            <person name="Goodwin L."/>
            <person name="Pitluck S."/>
            <person name="Peters L."/>
            <person name="Kyrpides N."/>
            <person name="Mavromatis K."/>
            <person name="Ivanova N."/>
            <person name="Ovchinnikova G."/>
            <person name="Zhang X."/>
            <person name="Misra M."/>
            <person name="Detter J.C."/>
            <person name="Tapia R."/>
            <person name="Han C."/>
            <person name="Land M."/>
            <person name="Hauser L."/>
            <person name="Markowitz V."/>
            <person name="Cheng J.-F."/>
            <person name="Hugenholtz P."/>
            <person name="Woyke T."/>
            <person name="Wu D."/>
            <person name="Tindall B."/>
            <person name="Faehrich R."/>
            <person name="Brambilla E."/>
            <person name="Klenk H.-P."/>
            <person name="Eisen J.A."/>
        </authorList>
    </citation>
    <scope>NUCLEOTIDE SEQUENCE [LARGE SCALE GENOMIC DNA]</scope>
    <source>
        <strain evidence="3">ATCC 29530 / DSM 19594 / LMG 11500 / NCIMB 11436 / LSU 4</strain>
    </source>
</reference>
<evidence type="ECO:0000313" key="2">
    <source>
        <dbReference type="EMBL" id="AEI50195.1"/>
    </source>
</evidence>
<dbReference type="InterPro" id="IPR053146">
    <property type="entry name" value="QDO-like"/>
</dbReference>
<evidence type="ECO:0000313" key="3">
    <source>
        <dbReference type="Proteomes" id="UP000000493"/>
    </source>
</evidence>
<organism evidence="2 3">
    <name type="scientific">Runella slithyformis (strain ATCC 29530 / DSM 19594 / LMG 11500 / NCIMB 11436 / LSU 4)</name>
    <dbReference type="NCBI Taxonomy" id="761193"/>
    <lineage>
        <taxon>Bacteria</taxon>
        <taxon>Pseudomonadati</taxon>
        <taxon>Bacteroidota</taxon>
        <taxon>Cytophagia</taxon>
        <taxon>Cytophagales</taxon>
        <taxon>Spirosomataceae</taxon>
        <taxon>Runella</taxon>
    </lineage>
</organism>
<accession>A0A7U3ZN01</accession>
<dbReference type="Proteomes" id="UP000000493">
    <property type="component" value="Chromosome"/>
</dbReference>
<feature type="domain" description="Cupin type-2" evidence="1">
    <location>
        <begin position="40"/>
        <end position="100"/>
    </location>
</feature>
<name>A0A7U3ZN01_RUNSL</name>
<evidence type="ECO:0000259" key="1">
    <source>
        <dbReference type="Pfam" id="PF07883"/>
    </source>
</evidence>
<dbReference type="InterPro" id="IPR014710">
    <property type="entry name" value="RmlC-like_jellyroll"/>
</dbReference>
<reference evidence="2 3" key="2">
    <citation type="journal article" date="2012" name="Stand. Genomic Sci.">
        <title>Complete genome sequence of the aquatic bacterium Runella slithyformis type strain (LSU 4(T)).</title>
        <authorList>
            <person name="Copeland A."/>
            <person name="Zhang X."/>
            <person name="Misra M."/>
            <person name="Lapidus A."/>
            <person name="Nolan M."/>
            <person name="Lucas S."/>
            <person name="Deshpande S."/>
            <person name="Cheng J.F."/>
            <person name="Tapia R."/>
            <person name="Goodwin L.A."/>
            <person name="Pitluck S."/>
            <person name="Liolios K."/>
            <person name="Pagani I."/>
            <person name="Ivanova N."/>
            <person name="Mikhailova N."/>
            <person name="Pati A."/>
            <person name="Chen A."/>
            <person name="Palaniappan K."/>
            <person name="Land M."/>
            <person name="Hauser L."/>
            <person name="Pan C."/>
            <person name="Jeffries C.D."/>
            <person name="Detter J.C."/>
            <person name="Brambilla E.M."/>
            <person name="Rohde M."/>
            <person name="Djao O.D."/>
            <person name="Goker M."/>
            <person name="Sikorski J."/>
            <person name="Tindall B.J."/>
            <person name="Woyke T."/>
            <person name="Bristow J."/>
            <person name="Eisen J.A."/>
            <person name="Markowitz V."/>
            <person name="Hugenholtz P."/>
            <person name="Kyrpides N.C."/>
            <person name="Klenk H.P."/>
            <person name="Mavromatis K."/>
        </authorList>
    </citation>
    <scope>NUCLEOTIDE SEQUENCE [LARGE SCALE GENOMIC DNA]</scope>
    <source>
        <strain evidence="3">ATCC 29530 / DSM 19594 / LMG 11500 / NCIMB 11436 / LSU 4</strain>
    </source>
</reference>
<dbReference type="AlphaFoldDB" id="A0A7U3ZN01"/>
<dbReference type="KEGG" id="rsi:Runsl_3837"/>
<dbReference type="RefSeq" id="WP_013929498.1">
    <property type="nucleotide sequence ID" value="NC_015703.1"/>
</dbReference>
<dbReference type="SUPFAM" id="SSF51182">
    <property type="entry name" value="RmlC-like cupins"/>
    <property type="match status" value="1"/>
</dbReference>
<protein>
    <submittedName>
        <fullName evidence="2">Cupin 2 conserved barrel domain protein</fullName>
    </submittedName>
</protein>
<dbReference type="PANTHER" id="PTHR36440">
    <property type="entry name" value="PUTATIVE (AFU_ORTHOLOGUE AFUA_8G07350)-RELATED"/>
    <property type="match status" value="1"/>
</dbReference>
<dbReference type="Gene3D" id="2.60.120.10">
    <property type="entry name" value="Jelly Rolls"/>
    <property type="match status" value="1"/>
</dbReference>
<keyword evidence="3" id="KW-1185">Reference proteome</keyword>
<gene>
    <name evidence="2" type="ordered locus">Runsl_3837</name>
</gene>
<dbReference type="EMBL" id="CP002859">
    <property type="protein sequence ID" value="AEI50195.1"/>
    <property type="molecule type" value="Genomic_DNA"/>
</dbReference>
<sequence>MPSKGQILRNPDTGDMYEFLETAKDTHGQRVTMKMSLKSKGEQVPNHFHALQDEHFEVISGKLTILFDGKVRVVKAGEKITLPKNKPHNHYNNDPEEVIYIQSVTPALDFDYLLENIIGLTIDGKMPNGKAGLVQELVTLRYLDSKSYLADIPQGIQKFLMNVVGPIGRMFGYRAIYKKYSDIEK</sequence>